<dbReference type="GeneID" id="36555268"/>
<proteinExistence type="predicted"/>
<comment type="caution">
    <text evidence="1">The sequence shown here is derived from an EMBL/GenBank/DDBJ whole genome shotgun (WGS) entry which is preliminary data.</text>
</comment>
<dbReference type="RefSeq" id="XP_024705315.1">
    <property type="nucleotide sequence ID" value="XM_024847569.1"/>
</dbReference>
<accession>A0A2I2GAV3</accession>
<dbReference type="VEuPathDB" id="FungiDB:P170DRAFT_424442"/>
<organism evidence="1 2">
    <name type="scientific">Aspergillus steynii IBT 23096</name>
    <dbReference type="NCBI Taxonomy" id="1392250"/>
    <lineage>
        <taxon>Eukaryota</taxon>
        <taxon>Fungi</taxon>
        <taxon>Dikarya</taxon>
        <taxon>Ascomycota</taxon>
        <taxon>Pezizomycotina</taxon>
        <taxon>Eurotiomycetes</taxon>
        <taxon>Eurotiomycetidae</taxon>
        <taxon>Eurotiales</taxon>
        <taxon>Aspergillaceae</taxon>
        <taxon>Aspergillus</taxon>
        <taxon>Aspergillus subgen. Circumdati</taxon>
    </lineage>
</organism>
<reference evidence="1 2" key="1">
    <citation type="submission" date="2016-12" db="EMBL/GenBank/DDBJ databases">
        <title>The genomes of Aspergillus section Nigri reveals drivers in fungal speciation.</title>
        <authorList>
            <consortium name="DOE Joint Genome Institute"/>
            <person name="Vesth T.C."/>
            <person name="Nybo J."/>
            <person name="Theobald S."/>
            <person name="Brandl J."/>
            <person name="Frisvad J.C."/>
            <person name="Nielsen K.F."/>
            <person name="Lyhne E.K."/>
            <person name="Kogle M.E."/>
            <person name="Kuo A."/>
            <person name="Riley R."/>
            <person name="Clum A."/>
            <person name="Nolan M."/>
            <person name="Lipzen A."/>
            <person name="Salamov A."/>
            <person name="Henrissat B."/>
            <person name="Wiebenga A."/>
            <person name="De Vries R.P."/>
            <person name="Grigoriev I.V."/>
            <person name="Mortensen U.H."/>
            <person name="Andersen M.R."/>
            <person name="Baker S.E."/>
        </authorList>
    </citation>
    <scope>NUCLEOTIDE SEQUENCE [LARGE SCALE GENOMIC DNA]</scope>
    <source>
        <strain evidence="1 2">IBT 23096</strain>
    </source>
</reference>
<evidence type="ECO:0000313" key="1">
    <source>
        <dbReference type="EMBL" id="PLB50013.1"/>
    </source>
</evidence>
<dbReference type="Proteomes" id="UP000234275">
    <property type="component" value="Unassembled WGS sequence"/>
</dbReference>
<name>A0A2I2GAV3_9EURO</name>
<dbReference type="OrthoDB" id="2103397at2759"/>
<sequence>MAKIHDLDMDEMDEIGTRLVDFVEPAKASATESDAFWRPDICTHIIPSGIESHLEDYLHTLQATPMDPRLIRTRVDNILLTTFATVKDFFNRYTPNIQPVLDNVHLSFGQAVTGPEPAGDGSCCLRSIADTILWFGGTENLEANLVVQRTKYEVDGKLPPAMLILYYSRVISARNMGIYGIVTNSYKWRFVWMKCNSQYYEITLDWTNQNERNLIFDNLYHIMESAFVLAIRGPGPLIQLRSIQERSGCRIWNNKAESERAWDDYDDL</sequence>
<dbReference type="EMBL" id="MSFO01000003">
    <property type="protein sequence ID" value="PLB50013.1"/>
    <property type="molecule type" value="Genomic_DNA"/>
</dbReference>
<dbReference type="STRING" id="1392250.A0A2I2GAV3"/>
<evidence type="ECO:0000313" key="2">
    <source>
        <dbReference type="Proteomes" id="UP000234275"/>
    </source>
</evidence>
<keyword evidence="2" id="KW-1185">Reference proteome</keyword>
<dbReference type="AlphaFoldDB" id="A0A2I2GAV3"/>
<protein>
    <submittedName>
        <fullName evidence="1">Uncharacterized protein</fullName>
    </submittedName>
</protein>
<gene>
    <name evidence="1" type="ORF">P170DRAFT_424442</name>
</gene>